<evidence type="ECO:0000313" key="3">
    <source>
        <dbReference type="Proteomes" id="UP000199754"/>
    </source>
</evidence>
<protein>
    <submittedName>
        <fullName evidence="2">Peptide-binding protein</fullName>
    </submittedName>
</protein>
<gene>
    <name evidence="2" type="ORF">SULPSESMR1_03100</name>
</gene>
<evidence type="ECO:0000259" key="1">
    <source>
        <dbReference type="Pfam" id="PF08239"/>
    </source>
</evidence>
<dbReference type="Pfam" id="PF08239">
    <property type="entry name" value="SH3_3"/>
    <property type="match status" value="1"/>
</dbReference>
<dbReference type="Proteomes" id="UP000199754">
    <property type="component" value="Chromosome"/>
</dbReference>
<proteinExistence type="predicted"/>
<keyword evidence="3" id="KW-1185">Reference proteome</keyword>
<accession>A0A221K4V4</accession>
<dbReference type="EMBL" id="CP022415">
    <property type="protein sequence ID" value="ASM73877.1"/>
    <property type="molecule type" value="Genomic_DNA"/>
</dbReference>
<dbReference type="OrthoDB" id="5489750at2"/>
<feature type="domain" description="SH3b" evidence="1">
    <location>
        <begin position="37"/>
        <end position="91"/>
    </location>
</feature>
<reference evidence="2 3" key="1">
    <citation type="submission" date="2017-07" db="EMBL/GenBank/DDBJ databases">
        <title>Genome Sequence of Sulfitobacter pseudonitzschiae Strain SMR1 Isolated from a culture of the Diatom Skeletonema marinoi.</title>
        <authorList>
            <person name="Topel M."/>
            <person name="Pinder M.I.M."/>
            <person name="Johansson O.N."/>
            <person name="Kourtchenko O."/>
            <person name="Godhe A."/>
            <person name="Clarke A.K."/>
        </authorList>
    </citation>
    <scope>NUCLEOTIDE SEQUENCE [LARGE SCALE GENOMIC DNA]</scope>
    <source>
        <strain evidence="2 3">SMR1</strain>
    </source>
</reference>
<sequence length="200" mass="21539">MMRALATGLALLFWLAQACWAFDLPALYRVIDVAEADVLNVRTEPTVQSAITGELLHNESGVEVVALSGNGRWGRVNVGETSGWAAMRFLQPINTPTRPLRAECFGTEPFWSLSLDATHIFREPQNGSLPYRATAELTSPSNTNSIAILGHNPQSRMVATVDATQCSDGMSDRAYGLSIGLVLIGGDDPRYLTGCCSLAP</sequence>
<organism evidence="2 3">
    <name type="scientific">Pseudosulfitobacter pseudonitzschiae</name>
    <dbReference type="NCBI Taxonomy" id="1402135"/>
    <lineage>
        <taxon>Bacteria</taxon>
        <taxon>Pseudomonadati</taxon>
        <taxon>Pseudomonadota</taxon>
        <taxon>Alphaproteobacteria</taxon>
        <taxon>Rhodobacterales</taxon>
        <taxon>Roseobacteraceae</taxon>
        <taxon>Pseudosulfitobacter</taxon>
    </lineage>
</organism>
<dbReference type="Gene3D" id="2.30.30.40">
    <property type="entry name" value="SH3 Domains"/>
    <property type="match status" value="1"/>
</dbReference>
<dbReference type="RefSeq" id="WP_089421645.1">
    <property type="nucleotide sequence ID" value="NZ_CP022415.1"/>
</dbReference>
<dbReference type="AlphaFoldDB" id="A0A221K4V4"/>
<evidence type="ECO:0000313" key="2">
    <source>
        <dbReference type="EMBL" id="ASM73877.1"/>
    </source>
</evidence>
<dbReference type="PROSITE" id="PS51257">
    <property type="entry name" value="PROKAR_LIPOPROTEIN"/>
    <property type="match status" value="1"/>
</dbReference>
<dbReference type="InterPro" id="IPR003646">
    <property type="entry name" value="SH3-like_bac-type"/>
</dbReference>
<dbReference type="KEGG" id="spse:SULPSESMR1_03100"/>
<name>A0A221K4V4_9RHOB</name>